<evidence type="ECO:0000313" key="1">
    <source>
        <dbReference type="EMBL" id="QQG33655.1"/>
    </source>
</evidence>
<name>A0A7T5QXQ5_9CAUD</name>
<dbReference type="Proteomes" id="UP000595896">
    <property type="component" value="Segment"/>
</dbReference>
<dbReference type="RefSeq" id="YP_010671903.1">
    <property type="nucleotide sequence ID" value="NC_070973.1"/>
</dbReference>
<accession>A0A7T5QXQ5</accession>
<proteinExistence type="predicted"/>
<dbReference type="KEGG" id="vg:77948165"/>
<keyword evidence="2" id="KW-1185">Reference proteome</keyword>
<protein>
    <submittedName>
        <fullName evidence="1">Uncharacterized protein</fullName>
    </submittedName>
</protein>
<dbReference type="EMBL" id="MW343794">
    <property type="protein sequence ID" value="QQG33655.1"/>
    <property type="molecule type" value="Genomic_DNA"/>
</dbReference>
<dbReference type="GeneID" id="77948165"/>
<sequence length="136" mass="15938">MRNEVTIYRKREGDPVVGFPMDFAAKVYMGCPIFQHRGFPEFFYTTSRTIRETPRWEYVVKDENGVVVASMAVYKDFDMHVGECLSVLVAFSTDDHSLFKAYRWLMKLAKEEMVPFVAYTRKTGDFTMDLVYRKVS</sequence>
<organism evidence="1 2">
    <name type="scientific">Cronobacter phage A24</name>
    <dbReference type="NCBI Taxonomy" id="2795745"/>
    <lineage>
        <taxon>Viruses</taxon>
        <taxon>Duplodnaviria</taxon>
        <taxon>Heunggongvirae</taxon>
        <taxon>Uroviricota</taxon>
        <taxon>Caudoviricetes</taxon>
        <taxon>Grimontviridae</taxon>
        <taxon>Crifsvirus</taxon>
        <taxon>Crifsvirus A24</taxon>
    </lineage>
</organism>
<reference evidence="1 2" key="1">
    <citation type="submission" date="2020-12" db="EMBL/GenBank/DDBJ databases">
        <authorList>
            <person name="Luo D."/>
            <person name="Li C."/>
            <person name="Zeng H."/>
        </authorList>
    </citation>
    <scope>NUCLEOTIDE SEQUENCE [LARGE SCALE GENOMIC DNA]</scope>
</reference>
<evidence type="ECO:0000313" key="2">
    <source>
        <dbReference type="Proteomes" id="UP000595896"/>
    </source>
</evidence>